<reference evidence="2 3" key="1">
    <citation type="submission" date="2024-10" db="EMBL/GenBank/DDBJ databases">
        <authorList>
            <person name="Kim D."/>
        </authorList>
    </citation>
    <scope>NUCLEOTIDE SEQUENCE [LARGE SCALE GENOMIC DNA]</scope>
    <source>
        <strain evidence="2">Taebaek</strain>
    </source>
</reference>
<feature type="chain" id="PRO_5044877605" evidence="1">
    <location>
        <begin position="21"/>
        <end position="316"/>
    </location>
</feature>
<evidence type="ECO:0000313" key="3">
    <source>
        <dbReference type="Proteomes" id="UP001620645"/>
    </source>
</evidence>
<keyword evidence="1" id="KW-0732">Signal</keyword>
<organism evidence="2 3">
    <name type="scientific">Heterodera schachtii</name>
    <name type="common">Sugarbeet cyst nematode worm</name>
    <name type="synonym">Tylenchus schachtii</name>
    <dbReference type="NCBI Taxonomy" id="97005"/>
    <lineage>
        <taxon>Eukaryota</taxon>
        <taxon>Metazoa</taxon>
        <taxon>Ecdysozoa</taxon>
        <taxon>Nematoda</taxon>
        <taxon>Chromadorea</taxon>
        <taxon>Rhabditida</taxon>
        <taxon>Tylenchina</taxon>
        <taxon>Tylenchomorpha</taxon>
        <taxon>Tylenchoidea</taxon>
        <taxon>Heteroderidae</taxon>
        <taxon>Heteroderinae</taxon>
        <taxon>Heterodera</taxon>
    </lineage>
</organism>
<dbReference type="EMBL" id="JBICCN010000028">
    <property type="protein sequence ID" value="KAL3100597.1"/>
    <property type="molecule type" value="Genomic_DNA"/>
</dbReference>
<proteinExistence type="predicted"/>
<keyword evidence="3" id="KW-1185">Reference proteome</keyword>
<sequence length="316" mass="34190">MGLKCIFSLLCCAICWLTLARSDDHSPKTKKLPTTTTTTTISTTNTSKSYCAVDCALFGVGNKYRDCDFPRLIYPSVGSVFTDSYCWYVNVTCGEANYGLPAYIELNENPSTIVAAPEPTFGRGITVTLQCIGNSYGQRVWTKFGVDGDPSAVVQVKTVRCGTKCATNVSTTPATLTSPNSEGPPYCRDGCAARIGHGTSGQDCDQTLLNNALIVYPSYPYIVYGCWFVSVTCEAKANGSPIYIKLNDEEKTIVTSTQPPFNKITVNLQCAWNSYGQRVWRKIGVDGFASGVIQVEKVSCGRNCGTTETSTIPTSK</sequence>
<dbReference type="Proteomes" id="UP001620645">
    <property type="component" value="Unassembled WGS sequence"/>
</dbReference>
<comment type="caution">
    <text evidence="2">The sequence shown here is derived from an EMBL/GenBank/DDBJ whole genome shotgun (WGS) entry which is preliminary data.</text>
</comment>
<dbReference type="AlphaFoldDB" id="A0ABD2KCD0"/>
<feature type="signal peptide" evidence="1">
    <location>
        <begin position="1"/>
        <end position="20"/>
    </location>
</feature>
<name>A0ABD2KCD0_HETSC</name>
<evidence type="ECO:0000256" key="1">
    <source>
        <dbReference type="SAM" id="SignalP"/>
    </source>
</evidence>
<accession>A0ABD2KCD0</accession>
<protein>
    <submittedName>
        <fullName evidence="2">Uncharacterized protein</fullName>
    </submittedName>
</protein>
<evidence type="ECO:0000313" key="2">
    <source>
        <dbReference type="EMBL" id="KAL3100597.1"/>
    </source>
</evidence>
<gene>
    <name evidence="2" type="ORF">niasHS_001163</name>
</gene>